<evidence type="ECO:0000313" key="3">
    <source>
        <dbReference type="Proteomes" id="UP000203302"/>
    </source>
</evidence>
<dbReference type="CDD" id="cd00093">
    <property type="entry name" value="HTH_XRE"/>
    <property type="match status" value="1"/>
</dbReference>
<evidence type="ECO:0000313" key="2">
    <source>
        <dbReference type="EMBL" id="ANZ49196.1"/>
    </source>
</evidence>
<dbReference type="Pfam" id="PF01381">
    <property type="entry name" value="HTH_3"/>
    <property type="match status" value="1"/>
</dbReference>
<dbReference type="InterPro" id="IPR010982">
    <property type="entry name" value="Lambda_DNA-bd_dom_sf"/>
</dbReference>
<protein>
    <submittedName>
        <fullName evidence="2">Putative transcriptional regulator</fullName>
    </submittedName>
</protein>
<dbReference type="SMART" id="SM00530">
    <property type="entry name" value="HTH_XRE"/>
    <property type="match status" value="1"/>
</dbReference>
<organism evidence="2 3">
    <name type="scientific">Erwinia phage vB_EamM_Huxley</name>
    <dbReference type="NCBI Taxonomy" id="1883373"/>
    <lineage>
        <taxon>Viruses</taxon>
        <taxon>Duplodnaviria</taxon>
        <taxon>Heunggongvirae</taxon>
        <taxon>Uroviricota</taxon>
        <taxon>Caudoviricetes</taxon>
        <taxon>Chimalliviridae</taxon>
        <taxon>Machinavirus</taxon>
        <taxon>Machinavirus machina</taxon>
    </lineage>
</organism>
<dbReference type="KEGG" id="vg:29069236"/>
<dbReference type="GO" id="GO:0003677">
    <property type="term" value="F:DNA binding"/>
    <property type="evidence" value="ECO:0007669"/>
    <property type="project" value="InterPro"/>
</dbReference>
<sequence>MRYIHDATRNAKNKFVNQMSFIIEKIVEDGVKQRELADVAKVSPGVISNIKFGRVDRVSFDVVKRVADALRLEYTITVTSRFGKATEVVTVQTGYEYMRLNAAWQGHQAKSVRTAH</sequence>
<dbReference type="SUPFAM" id="SSF47413">
    <property type="entry name" value="lambda repressor-like DNA-binding domains"/>
    <property type="match status" value="1"/>
</dbReference>
<gene>
    <name evidence="2" type="ORF">HUXLEY_114</name>
</gene>
<dbReference type="RefSeq" id="YP_009293082.1">
    <property type="nucleotide sequence ID" value="NC_031127.1"/>
</dbReference>
<proteinExistence type="predicted"/>
<dbReference type="Gene3D" id="1.10.260.40">
    <property type="entry name" value="lambda repressor-like DNA-binding domains"/>
    <property type="match status" value="1"/>
</dbReference>
<dbReference type="EMBL" id="KX397368">
    <property type="protein sequence ID" value="ANZ49196.1"/>
    <property type="molecule type" value="Genomic_DNA"/>
</dbReference>
<dbReference type="InterPro" id="IPR001387">
    <property type="entry name" value="Cro/C1-type_HTH"/>
</dbReference>
<dbReference type="Proteomes" id="UP000203302">
    <property type="component" value="Segment"/>
</dbReference>
<name>A0A1B2ID46_9CAUD</name>
<feature type="domain" description="HTH cro/C1-type" evidence="1">
    <location>
        <begin position="21"/>
        <end position="77"/>
    </location>
</feature>
<reference evidence="3" key="1">
    <citation type="submission" date="2016-06" db="EMBL/GenBank/DDBJ databases">
        <authorList>
            <person name="Berg J.A."/>
            <person name="Grossarth S.E."/>
            <person name="Jarvis T.M."/>
            <person name="Merrill B.D."/>
            <person name="Breakwell D.P."/>
            <person name="Hope S."/>
            <person name="Grose J.H."/>
        </authorList>
    </citation>
    <scope>NUCLEOTIDE SEQUENCE [LARGE SCALE GENOMIC DNA]</scope>
</reference>
<dbReference type="GeneID" id="29069236"/>
<dbReference type="OrthoDB" id="27757at10239"/>
<accession>A0A1B2ID46</accession>
<evidence type="ECO:0000259" key="1">
    <source>
        <dbReference type="SMART" id="SM00530"/>
    </source>
</evidence>